<dbReference type="Ensembl" id="ENSMALT00000019498.1">
    <property type="protein sequence ID" value="ENSMALP00000019117.1"/>
    <property type="gene ID" value="ENSMALG00000013351.1"/>
</dbReference>
<sequence>MSTKRQKNALYNFPDPKVDWGILTLEEQTNLGHLFMFDVLILQESDMGKYEIQPTVHWQEIPLCHYTMDRLFSFSILTARVFAVGDPAHHTQGLIRTCRPLEHHILSVHH</sequence>
<reference evidence="1" key="2">
    <citation type="submission" date="2025-09" db="UniProtKB">
        <authorList>
            <consortium name="Ensembl"/>
        </authorList>
    </citation>
    <scope>IDENTIFICATION</scope>
</reference>
<reference evidence="1" key="1">
    <citation type="submission" date="2025-08" db="UniProtKB">
        <authorList>
            <consortium name="Ensembl"/>
        </authorList>
    </citation>
    <scope>IDENTIFICATION</scope>
</reference>
<dbReference type="Proteomes" id="UP000261600">
    <property type="component" value="Unplaced"/>
</dbReference>
<keyword evidence="2" id="KW-1185">Reference proteome</keyword>
<name>A0A3Q3JVE2_MONAL</name>
<proteinExistence type="predicted"/>
<dbReference type="AlphaFoldDB" id="A0A3Q3JVE2"/>
<organism evidence="1 2">
    <name type="scientific">Monopterus albus</name>
    <name type="common">Swamp eel</name>
    <dbReference type="NCBI Taxonomy" id="43700"/>
    <lineage>
        <taxon>Eukaryota</taxon>
        <taxon>Metazoa</taxon>
        <taxon>Chordata</taxon>
        <taxon>Craniata</taxon>
        <taxon>Vertebrata</taxon>
        <taxon>Euteleostomi</taxon>
        <taxon>Actinopterygii</taxon>
        <taxon>Neopterygii</taxon>
        <taxon>Teleostei</taxon>
        <taxon>Neoteleostei</taxon>
        <taxon>Acanthomorphata</taxon>
        <taxon>Anabantaria</taxon>
        <taxon>Synbranchiformes</taxon>
        <taxon>Synbranchidae</taxon>
        <taxon>Monopterus</taxon>
    </lineage>
</organism>
<accession>A0A3Q3JVE2</accession>
<dbReference type="InterPro" id="IPR009079">
    <property type="entry name" value="4_helix_cytokine-like_core"/>
</dbReference>
<dbReference type="Gene3D" id="1.20.1250.10">
    <property type="match status" value="1"/>
</dbReference>
<evidence type="ECO:0000313" key="2">
    <source>
        <dbReference type="Proteomes" id="UP000261600"/>
    </source>
</evidence>
<evidence type="ECO:0000313" key="1">
    <source>
        <dbReference type="Ensembl" id="ENSMALP00000019117.1"/>
    </source>
</evidence>
<protein>
    <submittedName>
        <fullName evidence="1">Uncharacterized protein</fullName>
    </submittedName>
</protein>